<dbReference type="FunFam" id="4.10.520.10:FF:000001">
    <property type="entry name" value="DNA-binding protein HU"/>
    <property type="match status" value="1"/>
</dbReference>
<keyword evidence="4 6" id="KW-0238">DNA-binding</keyword>
<dbReference type="CDD" id="cd13831">
    <property type="entry name" value="HU"/>
    <property type="match status" value="1"/>
</dbReference>
<dbReference type="InterPro" id="IPR000119">
    <property type="entry name" value="Hist_DNA-bd"/>
</dbReference>
<dbReference type="Pfam" id="PF00216">
    <property type="entry name" value="Bac_DNA_binding"/>
    <property type="match status" value="1"/>
</dbReference>
<dbReference type="Proteomes" id="UP000226429">
    <property type="component" value="Unassembled WGS sequence"/>
</dbReference>
<gene>
    <name evidence="6" type="ORF">CFE62_000475</name>
</gene>
<comment type="similarity">
    <text evidence="2 5">Belongs to the bacterial histone-like protein family.</text>
</comment>
<dbReference type="AlphaFoldDB" id="A0A370CJY0"/>
<dbReference type="InterPro" id="IPR010992">
    <property type="entry name" value="IHF-like_DNA-bd_dom_sf"/>
</dbReference>
<evidence type="ECO:0000256" key="4">
    <source>
        <dbReference type="ARBA" id="ARBA00023125"/>
    </source>
</evidence>
<dbReference type="PANTHER" id="PTHR33175">
    <property type="entry name" value="DNA-BINDING PROTEIN HU"/>
    <property type="match status" value="1"/>
</dbReference>
<protein>
    <submittedName>
        <fullName evidence="6">HU family DNA-binding protein</fullName>
    </submittedName>
</protein>
<keyword evidence="3" id="KW-0226">DNA condensation</keyword>
<reference evidence="6 7" key="2">
    <citation type="journal article" date="2018" name="J. Invertebr. Pathol.">
        <title>'Candidatus Aquirickettsiella gammari' (Gammaproteobacteria: Legionellales: Coxiellaceae): A bacterial pathogen of the freshwater crustacean Gammarus fossarum (Malacostraca: Amphipoda).</title>
        <authorList>
            <person name="Bojko J."/>
            <person name="Dunn A.M."/>
            <person name="Stebbing P.D."/>
            <person name="van Aerle R."/>
            <person name="Bacela-Spychalska K."/>
            <person name="Bean T.P."/>
            <person name="Urrutia A."/>
            <person name="Stentiford G.D."/>
        </authorList>
    </citation>
    <scope>NUCLEOTIDE SEQUENCE [LARGE SCALE GENOMIC DNA]</scope>
    <source>
        <strain evidence="6">RA15029</strain>
    </source>
</reference>
<dbReference type="PANTHER" id="PTHR33175:SF3">
    <property type="entry name" value="DNA-BINDING PROTEIN HU-BETA"/>
    <property type="match status" value="1"/>
</dbReference>
<comment type="function">
    <text evidence="1">Histone-like DNA-binding protein which is capable of wrapping DNA to stabilize it, and thus to prevent its denaturation under extreme environmental conditions.</text>
</comment>
<dbReference type="GO" id="GO:0006351">
    <property type="term" value="P:DNA-templated transcription"/>
    <property type="evidence" value="ECO:0007669"/>
    <property type="project" value="UniProtKB-ARBA"/>
</dbReference>
<accession>A0A370CJY0</accession>
<evidence type="ECO:0000256" key="2">
    <source>
        <dbReference type="ARBA" id="ARBA00010529"/>
    </source>
</evidence>
<dbReference type="GO" id="GO:0003677">
    <property type="term" value="F:DNA binding"/>
    <property type="evidence" value="ECO:0007669"/>
    <property type="project" value="UniProtKB-KW"/>
</dbReference>
<dbReference type="InterPro" id="IPR020816">
    <property type="entry name" value="Histone-like_DNA-bd_CS"/>
</dbReference>
<dbReference type="SUPFAM" id="SSF47729">
    <property type="entry name" value="IHF-like DNA-binding proteins"/>
    <property type="match status" value="1"/>
</dbReference>
<dbReference type="Gene3D" id="4.10.520.10">
    <property type="entry name" value="IHF-like DNA-binding proteins"/>
    <property type="match status" value="1"/>
</dbReference>
<dbReference type="GO" id="GO:1990178">
    <property type="term" value="C:HU-DNA complex"/>
    <property type="evidence" value="ECO:0007669"/>
    <property type="project" value="UniProtKB-ARBA"/>
</dbReference>
<name>A0A370CJY0_9COXI</name>
<evidence type="ECO:0000313" key="7">
    <source>
        <dbReference type="Proteomes" id="UP000226429"/>
    </source>
</evidence>
<dbReference type="PRINTS" id="PR01727">
    <property type="entry name" value="DNABINDINGHU"/>
</dbReference>
<dbReference type="GO" id="GO:0005829">
    <property type="term" value="C:cytosol"/>
    <property type="evidence" value="ECO:0007669"/>
    <property type="project" value="TreeGrafter"/>
</dbReference>
<dbReference type="EMBL" id="NMOS02000001">
    <property type="protein sequence ID" value="RDH41125.1"/>
    <property type="molecule type" value="Genomic_DNA"/>
</dbReference>
<evidence type="ECO:0000313" key="6">
    <source>
        <dbReference type="EMBL" id="RDH41125.1"/>
    </source>
</evidence>
<dbReference type="GO" id="GO:0030261">
    <property type="term" value="P:chromosome condensation"/>
    <property type="evidence" value="ECO:0007669"/>
    <property type="project" value="UniProtKB-KW"/>
</dbReference>
<proteinExistence type="inferred from homology"/>
<evidence type="ECO:0000256" key="1">
    <source>
        <dbReference type="ARBA" id="ARBA00003819"/>
    </source>
</evidence>
<dbReference type="GO" id="GO:0006270">
    <property type="term" value="P:DNA replication initiation"/>
    <property type="evidence" value="ECO:0007669"/>
    <property type="project" value="UniProtKB-ARBA"/>
</dbReference>
<evidence type="ECO:0000256" key="5">
    <source>
        <dbReference type="RuleBase" id="RU003939"/>
    </source>
</evidence>
<comment type="caution">
    <text evidence="6">The sequence shown here is derived from an EMBL/GenBank/DDBJ whole genome shotgun (WGS) entry which is preliminary data.</text>
</comment>
<dbReference type="SMART" id="SM00411">
    <property type="entry name" value="BHL"/>
    <property type="match status" value="1"/>
</dbReference>
<dbReference type="GO" id="GO:0042802">
    <property type="term" value="F:identical protein binding"/>
    <property type="evidence" value="ECO:0007669"/>
    <property type="project" value="UniProtKB-ARBA"/>
</dbReference>
<keyword evidence="7" id="KW-1185">Reference proteome</keyword>
<sequence>MNKSDLVDVIVEAAQVPKTIAGKTLENILEAVTKALCKGEDVTLVGFGTFCVRDRKARAGRNPKTGEPLHIAASKVAAFKAGKLLKDAVQK</sequence>
<reference evidence="6 7" key="1">
    <citation type="journal article" date="2017" name="Int. J. Syst. Evol. Microbiol.">
        <title>Aquarickettsiella crustaci n. gen. n. sp. (Gammaproteobacteria: Legionellales: Coxiellaceae); a bacterial pathogen of the freshwater crustacean: Gammarus fossarum (Malacostraca: Amphipoda).</title>
        <authorList>
            <person name="Bojko J."/>
            <person name="Dunn A.M."/>
            <person name="Stebbing P.D."/>
            <person name="Van Aerle R."/>
            <person name="Bacela-Spychalska K."/>
            <person name="Bean T.P."/>
            <person name="Stentiford G.D."/>
        </authorList>
    </citation>
    <scope>NUCLEOTIDE SEQUENCE [LARGE SCALE GENOMIC DNA]</scope>
    <source>
        <strain evidence="6">RA15029</strain>
    </source>
</reference>
<evidence type="ECO:0000256" key="3">
    <source>
        <dbReference type="ARBA" id="ARBA00023067"/>
    </source>
</evidence>
<dbReference type="GO" id="GO:1990103">
    <property type="term" value="C:DnaA-HU complex"/>
    <property type="evidence" value="ECO:0007669"/>
    <property type="project" value="UniProtKB-ARBA"/>
</dbReference>
<organism evidence="6 7">
    <name type="scientific">Candidatus Aquirickettsiella gammari</name>
    <dbReference type="NCBI Taxonomy" id="2016198"/>
    <lineage>
        <taxon>Bacteria</taxon>
        <taxon>Pseudomonadati</taxon>
        <taxon>Pseudomonadota</taxon>
        <taxon>Gammaproteobacteria</taxon>
        <taxon>Legionellales</taxon>
        <taxon>Coxiellaceae</taxon>
        <taxon>Candidatus Aquirickettsiella</taxon>
    </lineage>
</organism>
<dbReference type="GO" id="GO:0030527">
    <property type="term" value="F:structural constituent of chromatin"/>
    <property type="evidence" value="ECO:0007669"/>
    <property type="project" value="InterPro"/>
</dbReference>
<dbReference type="PROSITE" id="PS00045">
    <property type="entry name" value="HISTONE_LIKE"/>
    <property type="match status" value="1"/>
</dbReference>